<protein>
    <recommendedName>
        <fullName evidence="5">Pectinesterase inhibitor domain-containing protein</fullName>
    </recommendedName>
</protein>
<dbReference type="GO" id="GO:0004857">
    <property type="term" value="F:enzyme inhibitor activity"/>
    <property type="evidence" value="ECO:0007669"/>
    <property type="project" value="InterPro"/>
</dbReference>
<dbReference type="Pfam" id="PF04043">
    <property type="entry name" value="PMEI"/>
    <property type="match status" value="1"/>
</dbReference>
<evidence type="ECO:0000256" key="1">
    <source>
        <dbReference type="ARBA" id="ARBA00022729"/>
    </source>
</evidence>
<name>A0AAF0WC84_DAUCS</name>
<sequence length="163" mass="17653">MASNISQALVTLAIASLIALFAQADSTPAAVGSAPEQPVDAKTQMTQFIESTMKIASHKAEEFLNTIDEQAKNPATSGITRECLQECREVYGAAIDDMKNTIDDLKSENYYKANVDLSAVLSNIDTCRDCYREMVGQEPKANFDSWVMGVASDCLGKLETVTS</sequence>
<dbReference type="InterPro" id="IPR035513">
    <property type="entry name" value="Invertase/methylesterase_inhib"/>
</dbReference>
<dbReference type="PANTHER" id="PTHR36710">
    <property type="entry name" value="PECTINESTERASE INHIBITOR-LIKE"/>
    <property type="match status" value="1"/>
</dbReference>
<evidence type="ECO:0000256" key="3">
    <source>
        <dbReference type="ARBA" id="ARBA00038471"/>
    </source>
</evidence>
<evidence type="ECO:0000313" key="7">
    <source>
        <dbReference type="Proteomes" id="UP000077755"/>
    </source>
</evidence>
<feature type="chain" id="PRO_5042126744" description="Pectinesterase inhibitor domain-containing protein" evidence="4">
    <location>
        <begin position="25"/>
        <end position="163"/>
    </location>
</feature>
<gene>
    <name evidence="6" type="ORF">DCAR_0206470</name>
</gene>
<dbReference type="Gene3D" id="1.20.140.40">
    <property type="entry name" value="Invertase/pectin methylesterase inhibitor family protein"/>
    <property type="match status" value="1"/>
</dbReference>
<comment type="similarity">
    <text evidence="3">Belongs to the PMEI family.</text>
</comment>
<dbReference type="SUPFAM" id="SSF101148">
    <property type="entry name" value="Plant invertase/pectin methylesterase inhibitor"/>
    <property type="match status" value="1"/>
</dbReference>
<evidence type="ECO:0000256" key="2">
    <source>
        <dbReference type="ARBA" id="ARBA00023157"/>
    </source>
</evidence>
<dbReference type="SMART" id="SM00856">
    <property type="entry name" value="PMEI"/>
    <property type="match status" value="1"/>
</dbReference>
<dbReference type="Proteomes" id="UP000077755">
    <property type="component" value="Chromosome 2"/>
</dbReference>
<evidence type="ECO:0000256" key="4">
    <source>
        <dbReference type="SAM" id="SignalP"/>
    </source>
</evidence>
<accession>A0AAF0WC84</accession>
<keyword evidence="2" id="KW-1015">Disulfide bond</keyword>
<dbReference type="InterPro" id="IPR052421">
    <property type="entry name" value="PCW_Enzyme_Inhibitor"/>
</dbReference>
<dbReference type="CDD" id="cd15800">
    <property type="entry name" value="PMEI-like_2"/>
    <property type="match status" value="1"/>
</dbReference>
<reference evidence="6" key="2">
    <citation type="submission" date="2022-03" db="EMBL/GenBank/DDBJ databases">
        <title>Draft title - Genomic analysis of global carrot germplasm unveils the trajectory of domestication and the origin of high carotenoid orange carrot.</title>
        <authorList>
            <person name="Iorizzo M."/>
            <person name="Ellison S."/>
            <person name="Senalik D."/>
            <person name="Macko-Podgorni A."/>
            <person name="Grzebelus D."/>
            <person name="Bostan H."/>
            <person name="Rolling W."/>
            <person name="Curaba J."/>
            <person name="Simon P."/>
        </authorList>
    </citation>
    <scope>NUCLEOTIDE SEQUENCE</scope>
    <source>
        <tissue evidence="6">Leaf</tissue>
    </source>
</reference>
<keyword evidence="1 4" id="KW-0732">Signal</keyword>
<dbReference type="NCBIfam" id="TIGR01614">
    <property type="entry name" value="PME_inhib"/>
    <property type="match status" value="1"/>
</dbReference>
<dbReference type="AlphaFoldDB" id="A0AAF0WC84"/>
<dbReference type="PANTHER" id="PTHR36710:SF21">
    <property type="entry name" value="PECTINESTERASE INHIBITOR DOMAIN-CONTAINING PROTEIN"/>
    <property type="match status" value="1"/>
</dbReference>
<evidence type="ECO:0000259" key="5">
    <source>
        <dbReference type="SMART" id="SM00856"/>
    </source>
</evidence>
<evidence type="ECO:0000313" key="6">
    <source>
        <dbReference type="EMBL" id="WOG87247.1"/>
    </source>
</evidence>
<reference evidence="6" key="1">
    <citation type="journal article" date="2016" name="Nat. Genet.">
        <title>A high-quality carrot genome assembly provides new insights into carotenoid accumulation and asterid genome evolution.</title>
        <authorList>
            <person name="Iorizzo M."/>
            <person name="Ellison S."/>
            <person name="Senalik D."/>
            <person name="Zeng P."/>
            <person name="Satapoomin P."/>
            <person name="Huang J."/>
            <person name="Bowman M."/>
            <person name="Iovene M."/>
            <person name="Sanseverino W."/>
            <person name="Cavagnaro P."/>
            <person name="Yildiz M."/>
            <person name="Macko-Podgorni A."/>
            <person name="Moranska E."/>
            <person name="Grzebelus E."/>
            <person name="Grzebelus D."/>
            <person name="Ashrafi H."/>
            <person name="Zheng Z."/>
            <person name="Cheng S."/>
            <person name="Spooner D."/>
            <person name="Van Deynze A."/>
            <person name="Simon P."/>
        </authorList>
    </citation>
    <scope>NUCLEOTIDE SEQUENCE</scope>
    <source>
        <tissue evidence="6">Leaf</tissue>
    </source>
</reference>
<feature type="signal peptide" evidence="4">
    <location>
        <begin position="1"/>
        <end position="24"/>
    </location>
</feature>
<feature type="domain" description="Pectinesterase inhibitor" evidence="5">
    <location>
        <begin position="27"/>
        <end position="157"/>
    </location>
</feature>
<organism evidence="6 7">
    <name type="scientific">Daucus carota subsp. sativus</name>
    <name type="common">Carrot</name>
    <dbReference type="NCBI Taxonomy" id="79200"/>
    <lineage>
        <taxon>Eukaryota</taxon>
        <taxon>Viridiplantae</taxon>
        <taxon>Streptophyta</taxon>
        <taxon>Embryophyta</taxon>
        <taxon>Tracheophyta</taxon>
        <taxon>Spermatophyta</taxon>
        <taxon>Magnoliopsida</taxon>
        <taxon>eudicotyledons</taxon>
        <taxon>Gunneridae</taxon>
        <taxon>Pentapetalae</taxon>
        <taxon>asterids</taxon>
        <taxon>campanulids</taxon>
        <taxon>Apiales</taxon>
        <taxon>Apiaceae</taxon>
        <taxon>Apioideae</taxon>
        <taxon>Scandiceae</taxon>
        <taxon>Daucinae</taxon>
        <taxon>Daucus</taxon>
        <taxon>Daucus sect. Daucus</taxon>
    </lineage>
</organism>
<dbReference type="KEGG" id="dcr:108207406"/>
<proteinExistence type="inferred from homology"/>
<dbReference type="EMBL" id="CP093344">
    <property type="protein sequence ID" value="WOG87247.1"/>
    <property type="molecule type" value="Genomic_DNA"/>
</dbReference>
<keyword evidence="7" id="KW-1185">Reference proteome</keyword>
<dbReference type="InterPro" id="IPR006501">
    <property type="entry name" value="Pectinesterase_inhib_dom"/>
</dbReference>